<dbReference type="InterPro" id="IPR001616">
    <property type="entry name" value="Herpes_alk_exo"/>
</dbReference>
<dbReference type="SUPFAM" id="SSF52980">
    <property type="entry name" value="Restriction endonuclease-like"/>
    <property type="match status" value="1"/>
</dbReference>
<evidence type="ECO:0000256" key="8">
    <source>
        <dbReference type="SAM" id="MobiDB-lite"/>
    </source>
</evidence>
<organism evidence="9 10">
    <name type="scientific">Rat cytomegalovirus (strain Maastricht)</name>
    <dbReference type="NCBI Taxonomy" id="79700"/>
    <lineage>
        <taxon>Viruses</taxon>
        <taxon>Duplodnaviria</taxon>
        <taxon>Heunggongvirae</taxon>
        <taxon>Peploviricota</taxon>
        <taxon>Herviviricetes</taxon>
        <taxon>Herpesvirales</taxon>
        <taxon>Orthoherpesviridae</taxon>
        <taxon>Betaherpesvirinae</taxon>
        <taxon>Muromegalovirus</taxon>
        <taxon>Muromegalovirus muridbeta2</taxon>
        <taxon>Murid betaherpesvirus 2</taxon>
    </lineage>
</organism>
<gene>
    <name evidence="9" type="primary">R98</name>
</gene>
<reference evidence="9 10" key="8">
    <citation type="journal article" date="2000" name="J. Virol.">
        <title>The r144 major histocompatibility complex class I-like gene of rat cytomegalovirus is dispensable for both acute and long-term infection in the immunocompromised host.</title>
        <authorList>
            <person name="Beisser P.S."/>
            <person name="Kloover J.S."/>
            <person name="Grauls G.E."/>
            <person name="Blok M.J."/>
            <person name="Bruggeman C.A."/>
            <person name="Vink C."/>
        </authorList>
    </citation>
    <scope>NUCLEOTIDE SEQUENCE [LARGE SCALE GENOMIC DNA]</scope>
    <source>
        <strain evidence="9 10">Maastricht</strain>
    </source>
</reference>
<keyword evidence="1" id="KW-1048">Host nucleus</keyword>
<evidence type="ECO:0000256" key="7">
    <source>
        <dbReference type="ARBA" id="ARBA00023200"/>
    </source>
</evidence>
<accession>Q9DWA2</accession>
<keyword evidence="3" id="KW-0540">Nuclease</keyword>
<reference evidence="9 10" key="5">
    <citation type="journal article" date="1998" name="Virology">
        <title>The Maastricht strain and England strain of rat cytomegalovirus represent different betaherpesvirus species rather than strains.</title>
        <authorList>
            <person name="Beisser P.S."/>
            <person name="Kaptein S.J."/>
            <person name="Beuken E."/>
            <person name="Bruggeman C.A."/>
            <person name="Vink C."/>
        </authorList>
    </citation>
    <scope>NUCLEOTIDE SEQUENCE [LARGE SCALE GENOMIC DNA]</scope>
    <source>
        <strain evidence="9 10">Maastricht</strain>
    </source>
</reference>
<evidence type="ECO:0000256" key="5">
    <source>
        <dbReference type="ARBA" id="ARBA00022801"/>
    </source>
</evidence>
<reference evidence="9 10" key="6">
    <citation type="journal article" date="1999" name="J. Gen. Virol.">
        <title>The rat cytomegalovirus R32 gene encodes a virion-associated protein that elicits a strong humoral immune response in infected rats.</title>
        <authorList>
            <person name="Beuken E."/>
            <person name="Grauls G."/>
            <person name="Bruggeman C.A."/>
            <person name="Vink C."/>
        </authorList>
    </citation>
    <scope>NUCLEOTIDE SEQUENCE [LARGE SCALE GENOMIC DNA]</scope>
    <source>
        <strain evidence="9 10">Maastricht</strain>
    </source>
</reference>
<evidence type="ECO:0000313" key="10">
    <source>
        <dbReference type="Proteomes" id="UP000008288"/>
    </source>
</evidence>
<dbReference type="HAMAP" id="MF_04009">
    <property type="entry name" value="HSV_AN"/>
    <property type="match status" value="1"/>
</dbReference>
<dbReference type="PRINTS" id="PR00924">
    <property type="entry name" value="ALKEXNUCLASE"/>
</dbReference>
<keyword evidence="5" id="KW-0378">Hydrolase</keyword>
<reference evidence="9 10" key="1">
    <citation type="journal article" date="1996" name="J. Gen. Virol.">
        <title>Cloning and sequence analysis of the genes encoding DNA polymerase, glycoprotein B, ICP18.5 and major DNA-binding protein of rat cytomegalovirus.</title>
        <authorList>
            <person name="Beuken E."/>
            <person name="Slobbe R."/>
            <person name="Bruggeman C.A."/>
            <person name="Vink C."/>
        </authorList>
    </citation>
    <scope>NUCLEOTIDE SEQUENCE [LARGE SCALE GENOMIC DNA]</scope>
    <source>
        <strain evidence="9 10">Maastricht</strain>
    </source>
</reference>
<reference evidence="9 10" key="9">
    <citation type="journal article" date="2000" name="J. Virol.">
        <title>Complete DNA sequence of the rat cytomegalovirus genome.</title>
        <authorList>
            <person name="Vink C."/>
            <person name="Beuken E."/>
            <person name="Bruggeman C.A."/>
        </authorList>
    </citation>
    <scope>NUCLEOTIDE SEQUENCE [LARGE SCALE GENOMIC DNA]</scope>
    <source>
        <strain evidence="9 10">Maastricht</strain>
    </source>
</reference>
<keyword evidence="2" id="KW-0945">Host-virus interaction</keyword>
<keyword evidence="4" id="KW-0255">Endonuclease</keyword>
<dbReference type="GO" id="GO:0003677">
    <property type="term" value="F:DNA binding"/>
    <property type="evidence" value="ECO:0007669"/>
    <property type="project" value="InterPro"/>
</dbReference>
<dbReference type="InterPro" id="IPR011335">
    <property type="entry name" value="Restrct_endonuc-II-like"/>
</dbReference>
<evidence type="ECO:0000256" key="3">
    <source>
        <dbReference type="ARBA" id="ARBA00022722"/>
    </source>
</evidence>
<evidence type="ECO:0000256" key="2">
    <source>
        <dbReference type="ARBA" id="ARBA00022581"/>
    </source>
</evidence>
<protein>
    <submittedName>
        <fullName evidence="9">PR98</fullName>
    </submittedName>
</protein>
<evidence type="ECO:0000256" key="4">
    <source>
        <dbReference type="ARBA" id="ARBA00022759"/>
    </source>
</evidence>
<proteinExistence type="inferred from homology"/>
<keyword evidence="6" id="KW-0269">Exonuclease</keyword>
<dbReference type="Proteomes" id="UP000008288">
    <property type="component" value="Segment"/>
</dbReference>
<evidence type="ECO:0000256" key="6">
    <source>
        <dbReference type="ARBA" id="ARBA00022839"/>
    </source>
</evidence>
<reference evidence="9 10" key="4">
    <citation type="journal article" date="1998" name="J. Virol.">
        <title>The R33 G protein-coupled receptor gene of rat cytomegalovirus plays an essential role in the pathogenesis of viral infection.</title>
        <authorList>
            <person name="Beisser P.S."/>
            <person name="Vink C."/>
            <person name="Van Dam J.G."/>
            <person name="Grauls G."/>
            <person name="Vanherle S.J."/>
            <person name="Bruggeman C.A."/>
        </authorList>
    </citation>
    <scope>NUCLEOTIDE SEQUENCE [LARGE SCALE GENOMIC DNA]</scope>
    <source>
        <strain evidence="9 10">Maastricht</strain>
    </source>
</reference>
<dbReference type="Gene3D" id="3.90.320.10">
    <property type="match status" value="1"/>
</dbReference>
<dbReference type="RefSeq" id="NP_064199.1">
    <property type="nucleotide sequence ID" value="NC_002512.2"/>
</dbReference>
<dbReference type="KEGG" id="vg:940384"/>
<feature type="compositionally biased region" description="Acidic residues" evidence="8">
    <location>
        <begin position="42"/>
        <end position="54"/>
    </location>
</feature>
<reference evidence="9 10" key="3">
    <citation type="journal article" date="1997" name="J. Gen. Virol.">
        <title>Cloning and functional characterization of the origin of lytic-phase DNA replication of rat cytomegalovirus.</title>
        <authorList>
            <person name="Vink C."/>
            <person name="Beuken E."/>
            <person name="Bruggeman C.A."/>
        </authorList>
    </citation>
    <scope>NUCLEOTIDE SEQUENCE [LARGE SCALE GENOMIC DNA]</scope>
    <source>
        <strain evidence="9 10">Maastricht</strain>
    </source>
</reference>
<evidence type="ECO:0000313" key="9">
    <source>
        <dbReference type="EMBL" id="AAF99188.1"/>
    </source>
</evidence>
<dbReference type="EMBL" id="AF232689">
    <property type="protein sequence ID" value="AAF99188.1"/>
    <property type="molecule type" value="Genomic_DNA"/>
</dbReference>
<dbReference type="GeneID" id="940384"/>
<reference evidence="9 10" key="2">
    <citation type="journal article" date="1996" name="J. Virol.">
        <title>Structure of the rat cytomegalovirus genome termini.</title>
        <authorList>
            <person name="Vink C."/>
            <person name="Beuken E."/>
            <person name="Bruggeman C.A."/>
        </authorList>
    </citation>
    <scope>NUCLEOTIDE SEQUENCE [LARGE SCALE GENOMIC DNA]</scope>
    <source>
        <strain evidence="9 10">Maastricht</strain>
    </source>
</reference>
<sequence length="491" mass="53582">MTRPWTVPKLAERFVSAVERELEARGGVAAAGPGGGPARDGADEDEDEDDDSDATPELPGIGSGAGPSEGDDRDERGARDVPYAVFGFGPKRFTRLLRCIERDTRGQAANPVWHALRIDTVSASRFYDVFATSRLSVLGRSGPDPSQPGCEAVRFGMQCEPTVRMLVEEFVVGRRERAGSNVGLLLDPASGVLGASLDFCAGLSEDRDGLLVVGPAARIYEIKCRFKYLRSPDDPAVRDLLERPGLATFAAFILSHPNPAVEYRRSGEAPTGRESLVSHDSVFRPGLKRGRPGSPPDCIRLWLPGLVRRNSELSSVVFVFDALEGVGAAGEDGAAPEADPSLRPPGYLDVVRRATFSAPVFVNPRHPYYCQTLLQQYVLSQYYINAHDDPERMSADELPSVSLVTAILRKRDAREVGKILRINGRPTLCEEIPLCIVVTPIHLDPLFTRDAVNCVLNVWEREFNRRTGLSLWVQSAVSMFVASCAPGRETP</sequence>
<name>Q9DWA2_RCMVM</name>
<feature type="region of interest" description="Disordered" evidence="8">
    <location>
        <begin position="24"/>
        <end position="76"/>
    </location>
</feature>
<dbReference type="GO" id="GO:0004527">
    <property type="term" value="F:exonuclease activity"/>
    <property type="evidence" value="ECO:0007669"/>
    <property type="project" value="UniProtKB-KW"/>
</dbReference>
<keyword evidence="7" id="KW-1035">Host cytoplasm</keyword>
<keyword evidence="10" id="KW-1185">Reference proteome</keyword>
<dbReference type="InterPro" id="IPR034720">
    <property type="entry name" value="Viral_alk_exo"/>
</dbReference>
<reference evidence="9 10" key="7">
    <citation type="journal article" date="1999" name="J. Virol.">
        <title>Deletion of the R78 G protein-coupled receptor gene from rat cytomegalovirus results in an attenuated, syncytium-inducing mutant strain.</title>
        <authorList>
            <person name="Beisser P.S."/>
            <person name="Grauls G."/>
            <person name="Bruggeman C.A."/>
            <person name="Vink C."/>
        </authorList>
    </citation>
    <scope>NUCLEOTIDE SEQUENCE [LARGE SCALE GENOMIC DNA]</scope>
    <source>
        <strain evidence="9 10">Maastricht</strain>
    </source>
</reference>
<dbReference type="InterPro" id="IPR011604">
    <property type="entry name" value="PDDEXK-like_dom_sf"/>
</dbReference>
<dbReference type="Pfam" id="PF01771">
    <property type="entry name" value="Viral_alk_exo"/>
    <property type="match status" value="1"/>
</dbReference>
<organismHost>
    <name type="scientific">Rattus</name>
    <name type="common">rats</name>
    <dbReference type="NCBI Taxonomy" id="10114"/>
</organismHost>
<reference evidence="9 10" key="10">
    <citation type="journal article" date="2000" name="Virus Res.">
        <title>Rat cytomegalovirus R89 is a highly conserved gene which expresses a spliced transcript.</title>
        <authorList>
            <person name="Gruijthuijsen Y.K."/>
            <person name="Beuken E."/>
            <person name="Bruggeman C.A."/>
            <person name="Vink C."/>
        </authorList>
    </citation>
    <scope>NUCLEOTIDE SEQUENCE [LARGE SCALE GENOMIC DNA]</scope>
    <source>
        <strain evidence="9 10">Maastricht</strain>
    </source>
</reference>
<dbReference type="OrthoDB" id="4574at10239"/>
<dbReference type="GO" id="GO:0004519">
    <property type="term" value="F:endonuclease activity"/>
    <property type="evidence" value="ECO:0007669"/>
    <property type="project" value="UniProtKB-KW"/>
</dbReference>
<evidence type="ECO:0000256" key="1">
    <source>
        <dbReference type="ARBA" id="ARBA00022562"/>
    </source>
</evidence>